<dbReference type="AlphaFoldDB" id="A0A517QPD1"/>
<dbReference type="KEGG" id="tpol:Mal48_27530"/>
<organism evidence="3 4">
    <name type="scientific">Thalassoglobus polymorphus</name>
    <dbReference type="NCBI Taxonomy" id="2527994"/>
    <lineage>
        <taxon>Bacteria</taxon>
        <taxon>Pseudomonadati</taxon>
        <taxon>Planctomycetota</taxon>
        <taxon>Planctomycetia</taxon>
        <taxon>Planctomycetales</taxon>
        <taxon>Planctomycetaceae</taxon>
        <taxon>Thalassoglobus</taxon>
    </lineage>
</organism>
<dbReference type="EMBL" id="CP036267">
    <property type="protein sequence ID" value="QDT33500.1"/>
    <property type="molecule type" value="Genomic_DNA"/>
</dbReference>
<evidence type="ECO:0000313" key="3">
    <source>
        <dbReference type="EMBL" id="QDT33500.1"/>
    </source>
</evidence>
<evidence type="ECO:0000256" key="1">
    <source>
        <dbReference type="SAM" id="MobiDB-lite"/>
    </source>
</evidence>
<dbReference type="RefSeq" id="WP_197441674.1">
    <property type="nucleotide sequence ID" value="NZ_CP036267.1"/>
</dbReference>
<proteinExistence type="predicted"/>
<feature type="domain" description="SAF" evidence="2">
    <location>
        <begin position="39"/>
        <end position="103"/>
    </location>
</feature>
<sequence length="356" mass="39062">MKPKTLILLVVAGGCGLVAMVGVQQAMKSRKAVAAVETKKVLVAMENIETGSVLTPERVTFRDIPVENLPPEEELILTEEQYVERGARVPLFAGDLITLSKLTEPGGTGNSVKITKGMRVITIPVTETNTQSNLVSPGDRVDVLVTYQSRAGRRGNSTKTKTLLEYVEVFATNATTSDRINNEDKSGRTSFVSLLLMPEQVNYVKLAESKGNLSLSWRHKLDDELVQIRDIDEELLEELEGTIGINDRQPLYSQRFDSEFRDMDEPETEITAPEPETAVALVQQAAAPEPPEPVAVEPVQEVAEVEKPKWTLHVYNGNSPTPHSFEIEEEAIEEETAQKDGTNPIADSVRSLLGGG</sequence>
<feature type="region of interest" description="Disordered" evidence="1">
    <location>
        <begin position="334"/>
        <end position="356"/>
    </location>
</feature>
<dbReference type="Proteomes" id="UP000315724">
    <property type="component" value="Chromosome"/>
</dbReference>
<dbReference type="PROSITE" id="PS51257">
    <property type="entry name" value="PROKAR_LIPOPROTEIN"/>
    <property type="match status" value="1"/>
</dbReference>
<gene>
    <name evidence="3" type="ORF">Mal48_27530</name>
</gene>
<dbReference type="InterPro" id="IPR013974">
    <property type="entry name" value="SAF"/>
</dbReference>
<evidence type="ECO:0000259" key="2">
    <source>
        <dbReference type="SMART" id="SM00858"/>
    </source>
</evidence>
<reference evidence="3 4" key="1">
    <citation type="submission" date="2019-02" db="EMBL/GenBank/DDBJ databases">
        <title>Deep-cultivation of Planctomycetes and their phenomic and genomic characterization uncovers novel biology.</title>
        <authorList>
            <person name="Wiegand S."/>
            <person name="Jogler M."/>
            <person name="Boedeker C."/>
            <person name="Pinto D."/>
            <person name="Vollmers J."/>
            <person name="Rivas-Marin E."/>
            <person name="Kohn T."/>
            <person name="Peeters S.H."/>
            <person name="Heuer A."/>
            <person name="Rast P."/>
            <person name="Oberbeckmann S."/>
            <person name="Bunk B."/>
            <person name="Jeske O."/>
            <person name="Meyerdierks A."/>
            <person name="Storesund J.E."/>
            <person name="Kallscheuer N."/>
            <person name="Luecker S."/>
            <person name="Lage O.M."/>
            <person name="Pohl T."/>
            <person name="Merkel B.J."/>
            <person name="Hornburger P."/>
            <person name="Mueller R.-W."/>
            <person name="Bruemmer F."/>
            <person name="Labrenz M."/>
            <person name="Spormann A.M."/>
            <person name="Op den Camp H."/>
            <person name="Overmann J."/>
            <person name="Amann R."/>
            <person name="Jetten M.S.M."/>
            <person name="Mascher T."/>
            <person name="Medema M.H."/>
            <person name="Devos D.P."/>
            <person name="Kaster A.-K."/>
            <person name="Ovreas L."/>
            <person name="Rohde M."/>
            <person name="Galperin M.Y."/>
            <person name="Jogler C."/>
        </authorList>
    </citation>
    <scope>NUCLEOTIDE SEQUENCE [LARGE SCALE GENOMIC DNA]</scope>
    <source>
        <strain evidence="3 4">Mal48</strain>
    </source>
</reference>
<dbReference type="InterPro" id="IPR031571">
    <property type="entry name" value="RcpC_dom"/>
</dbReference>
<dbReference type="SMART" id="SM00858">
    <property type="entry name" value="SAF"/>
    <property type="match status" value="1"/>
</dbReference>
<dbReference type="NCBIfam" id="TIGR03177">
    <property type="entry name" value="pilus_cpaB"/>
    <property type="match status" value="1"/>
</dbReference>
<protein>
    <recommendedName>
        <fullName evidence="2">SAF domain-containing protein</fullName>
    </recommendedName>
</protein>
<dbReference type="InterPro" id="IPR017592">
    <property type="entry name" value="Pilus_assmbl_Flp-typ_CpaB"/>
</dbReference>
<dbReference type="CDD" id="cd11614">
    <property type="entry name" value="SAF_CpaB_FlgA_like"/>
    <property type="match status" value="1"/>
</dbReference>
<accession>A0A517QPD1</accession>
<keyword evidence="4" id="KW-1185">Reference proteome</keyword>
<name>A0A517QPD1_9PLAN</name>
<dbReference type="Pfam" id="PF16976">
    <property type="entry name" value="RcpC"/>
    <property type="match status" value="1"/>
</dbReference>
<evidence type="ECO:0000313" key="4">
    <source>
        <dbReference type="Proteomes" id="UP000315724"/>
    </source>
</evidence>